<evidence type="ECO:0000256" key="1">
    <source>
        <dbReference type="ARBA" id="ARBA00008791"/>
    </source>
</evidence>
<evidence type="ECO:0000313" key="3">
    <source>
        <dbReference type="EMBL" id="PQJ30755.1"/>
    </source>
</evidence>
<feature type="domain" description="UspA" evidence="2">
    <location>
        <begin position="149"/>
        <end position="268"/>
    </location>
</feature>
<reference evidence="3 4" key="1">
    <citation type="submission" date="2017-01" db="EMBL/GenBank/DDBJ databases">
        <title>Trade-off between light-utilization and light-protection in marine flavobacteria.</title>
        <authorList>
            <person name="Kumagai Y."/>
            <person name="Yoshizawa S."/>
            <person name="Kogure K."/>
            <person name="Iwasaki W."/>
        </authorList>
    </citation>
    <scope>NUCLEOTIDE SEQUENCE [LARGE SCALE GENOMIC DNA]</scope>
    <source>
        <strain evidence="3 4">KCTC 32109</strain>
    </source>
</reference>
<protein>
    <submittedName>
        <fullName evidence="3">Universal stress protein UspA</fullName>
    </submittedName>
</protein>
<proteinExistence type="inferred from homology"/>
<dbReference type="CDD" id="cd00293">
    <property type="entry name" value="USP-like"/>
    <property type="match status" value="1"/>
</dbReference>
<dbReference type="PRINTS" id="PR01438">
    <property type="entry name" value="UNVRSLSTRESS"/>
</dbReference>
<dbReference type="InterPro" id="IPR006016">
    <property type="entry name" value="UspA"/>
</dbReference>
<gene>
    <name evidence="3" type="ORF">BST92_01905</name>
</gene>
<dbReference type="EMBL" id="MTPW01000001">
    <property type="protein sequence ID" value="PQJ30755.1"/>
    <property type="molecule type" value="Genomic_DNA"/>
</dbReference>
<evidence type="ECO:0000313" key="4">
    <source>
        <dbReference type="Proteomes" id="UP000239747"/>
    </source>
</evidence>
<accession>A0A2S7U6X4</accession>
<name>A0A2S7U6X4_9FLAO</name>
<organism evidence="3 4">
    <name type="scientific">Nonlabens arenilitoris</name>
    <dbReference type="NCBI Taxonomy" id="1217969"/>
    <lineage>
        <taxon>Bacteria</taxon>
        <taxon>Pseudomonadati</taxon>
        <taxon>Bacteroidota</taxon>
        <taxon>Flavobacteriia</taxon>
        <taxon>Flavobacteriales</taxon>
        <taxon>Flavobacteriaceae</taxon>
        <taxon>Nonlabens</taxon>
    </lineage>
</organism>
<dbReference type="Gene3D" id="3.40.50.620">
    <property type="entry name" value="HUPs"/>
    <property type="match status" value="2"/>
</dbReference>
<dbReference type="AlphaFoldDB" id="A0A2S7U6X4"/>
<feature type="domain" description="UspA" evidence="2">
    <location>
        <begin position="1"/>
        <end position="140"/>
    </location>
</feature>
<keyword evidence="4" id="KW-1185">Reference proteome</keyword>
<dbReference type="Proteomes" id="UP000239747">
    <property type="component" value="Unassembled WGS sequence"/>
</dbReference>
<dbReference type="RefSeq" id="WP_105069932.1">
    <property type="nucleotide sequence ID" value="NZ_MTPW01000001.1"/>
</dbReference>
<comment type="caution">
    <text evidence="3">The sequence shown here is derived from an EMBL/GenBank/DDBJ whole genome shotgun (WGS) entry which is preliminary data.</text>
</comment>
<comment type="similarity">
    <text evidence="1">Belongs to the universal stress protein A family.</text>
</comment>
<dbReference type="InterPro" id="IPR006015">
    <property type="entry name" value="Universal_stress_UspA"/>
</dbReference>
<dbReference type="OrthoDB" id="1522603at2"/>
<sequence>MKNIIIPVDFSIHSEYALKTGAILAKKHDATLHVLHMLELSDSLISQSANENKNEMMFLLALTQKKFEPFLDKGFLEGVKVEALIKHHKVYKEVDALAEKVNADLIIMGSHGLMAHEGIFAGSNAEKMVRNSKTPVLTIKSDPKNFDLKNVILATDLSTKSVAAYKKAKSIFSSMGSSIQLVFVNRPHHNFISTQEFKELTREFKKAGGTSEVEFIAGYTVEDGLFEYAQDAQADCVAVSTNARKGISHFFKGSISEDVANHSKLPVMSFKI</sequence>
<dbReference type="InterPro" id="IPR014729">
    <property type="entry name" value="Rossmann-like_a/b/a_fold"/>
</dbReference>
<dbReference type="SUPFAM" id="SSF52402">
    <property type="entry name" value="Adenine nucleotide alpha hydrolases-like"/>
    <property type="match status" value="2"/>
</dbReference>
<evidence type="ECO:0000259" key="2">
    <source>
        <dbReference type="Pfam" id="PF00582"/>
    </source>
</evidence>
<dbReference type="PANTHER" id="PTHR46268:SF6">
    <property type="entry name" value="UNIVERSAL STRESS PROTEIN UP12"/>
    <property type="match status" value="1"/>
</dbReference>
<dbReference type="PANTHER" id="PTHR46268">
    <property type="entry name" value="STRESS RESPONSE PROTEIN NHAX"/>
    <property type="match status" value="1"/>
</dbReference>
<dbReference type="Pfam" id="PF00582">
    <property type="entry name" value="Usp"/>
    <property type="match status" value="2"/>
</dbReference>